<evidence type="ECO:0000256" key="1">
    <source>
        <dbReference type="ARBA" id="ARBA00023015"/>
    </source>
</evidence>
<dbReference type="AlphaFoldDB" id="A0A369WCF8"/>
<evidence type="ECO:0000256" key="2">
    <source>
        <dbReference type="ARBA" id="ARBA00023125"/>
    </source>
</evidence>
<keyword evidence="1" id="KW-0805">Transcription regulation</keyword>
<dbReference type="Pfam" id="PF12833">
    <property type="entry name" value="HTH_18"/>
    <property type="match status" value="1"/>
</dbReference>
<keyword evidence="3" id="KW-0804">Transcription</keyword>
<feature type="domain" description="HTH araC/xylS-type" evidence="4">
    <location>
        <begin position="202"/>
        <end position="305"/>
    </location>
</feature>
<evidence type="ECO:0000313" key="5">
    <source>
        <dbReference type="EMBL" id="RDE19708.1"/>
    </source>
</evidence>
<dbReference type="PANTHER" id="PTHR46796">
    <property type="entry name" value="HTH-TYPE TRANSCRIPTIONAL ACTIVATOR RHAS-RELATED"/>
    <property type="match status" value="1"/>
</dbReference>
<dbReference type="InterPro" id="IPR050204">
    <property type="entry name" value="AraC_XylS_family_regulators"/>
</dbReference>
<dbReference type="PANTHER" id="PTHR46796:SF6">
    <property type="entry name" value="ARAC SUBFAMILY"/>
    <property type="match status" value="1"/>
</dbReference>
<comment type="caution">
    <text evidence="5">The sequence shown here is derived from an EMBL/GenBank/DDBJ whole genome shotgun (WGS) entry which is preliminary data.</text>
</comment>
<evidence type="ECO:0000256" key="3">
    <source>
        <dbReference type="ARBA" id="ARBA00023163"/>
    </source>
</evidence>
<dbReference type="Proteomes" id="UP000253769">
    <property type="component" value="Unassembled WGS sequence"/>
</dbReference>
<dbReference type="Gene3D" id="1.10.10.60">
    <property type="entry name" value="Homeodomain-like"/>
    <property type="match status" value="2"/>
</dbReference>
<proteinExistence type="predicted"/>
<dbReference type="EMBL" id="QQOH01000003">
    <property type="protein sequence ID" value="RDE19708.1"/>
    <property type="molecule type" value="Genomic_DNA"/>
</dbReference>
<protein>
    <submittedName>
        <fullName evidence="5">AraC family transcriptional regulator</fullName>
    </submittedName>
</protein>
<dbReference type="RefSeq" id="WP_114696054.1">
    <property type="nucleotide sequence ID" value="NZ_QQOH01000003.1"/>
</dbReference>
<dbReference type="SUPFAM" id="SSF46689">
    <property type="entry name" value="Homeodomain-like"/>
    <property type="match status" value="2"/>
</dbReference>
<gene>
    <name evidence="5" type="ORF">DV711_12575</name>
</gene>
<evidence type="ECO:0000313" key="6">
    <source>
        <dbReference type="Proteomes" id="UP000253769"/>
    </source>
</evidence>
<dbReference type="InterPro" id="IPR018060">
    <property type="entry name" value="HTH_AraC"/>
</dbReference>
<dbReference type="InterPro" id="IPR009057">
    <property type="entry name" value="Homeodomain-like_sf"/>
</dbReference>
<accession>A0A369WCF8</accession>
<keyword evidence="2" id="KW-0238">DNA-binding</keyword>
<dbReference type="GO" id="GO:0043565">
    <property type="term" value="F:sequence-specific DNA binding"/>
    <property type="evidence" value="ECO:0007669"/>
    <property type="project" value="InterPro"/>
</dbReference>
<dbReference type="PROSITE" id="PS01124">
    <property type="entry name" value="HTH_ARAC_FAMILY_2"/>
    <property type="match status" value="1"/>
</dbReference>
<dbReference type="OrthoDB" id="5622169at2"/>
<sequence length="308" mass="34908">MTDSRNPTDSRAVGPSGVNRPTWFFDSNAAPRRCLGLPEGLRLVQYRNGCERVYYQNERSHTFSLYLDGGHRTQRTDQQSRRGGPGLFCLMPKGAYSAWEIGPTQEFMHLYFDDDYLKRLALKTFDLDPRRVELPELNFDSDPAIEALGRYGLLGWDWQSGDNSLAVEQGVQTLLVNLLKHLQLDKPEPASLTGGLAPQVRERVIDYIQANYQRPIRLAELAAIAGLSEYHFCRMFRVSLAQTPQQFLTRVRIERAKQQLEQAAAIGHKPSLAQLALDCGFSNQSHLGRQFKSHIGTTPGQYLRSRRG</sequence>
<reference evidence="5 6" key="1">
    <citation type="submission" date="2018-07" db="EMBL/GenBank/DDBJ databases">
        <title>Motiliproteus coralliicola sp. nov., a bacterium isolated from Coral.</title>
        <authorList>
            <person name="Wang G."/>
        </authorList>
    </citation>
    <scope>NUCLEOTIDE SEQUENCE [LARGE SCALE GENOMIC DNA]</scope>
    <source>
        <strain evidence="5 6">C34</strain>
    </source>
</reference>
<dbReference type="SMART" id="SM00342">
    <property type="entry name" value="HTH_ARAC"/>
    <property type="match status" value="1"/>
</dbReference>
<keyword evidence="6" id="KW-1185">Reference proteome</keyword>
<name>A0A369WCF8_9GAMM</name>
<organism evidence="5 6">
    <name type="scientific">Motiliproteus coralliicola</name>
    <dbReference type="NCBI Taxonomy" id="2283196"/>
    <lineage>
        <taxon>Bacteria</taxon>
        <taxon>Pseudomonadati</taxon>
        <taxon>Pseudomonadota</taxon>
        <taxon>Gammaproteobacteria</taxon>
        <taxon>Oceanospirillales</taxon>
        <taxon>Oceanospirillaceae</taxon>
        <taxon>Motiliproteus</taxon>
    </lineage>
</organism>
<dbReference type="GO" id="GO:0003700">
    <property type="term" value="F:DNA-binding transcription factor activity"/>
    <property type="evidence" value="ECO:0007669"/>
    <property type="project" value="InterPro"/>
</dbReference>
<evidence type="ECO:0000259" key="4">
    <source>
        <dbReference type="PROSITE" id="PS01124"/>
    </source>
</evidence>